<protein>
    <submittedName>
        <fullName evidence="3">RNHCP domain-containing protein</fullName>
    </submittedName>
</protein>
<gene>
    <name evidence="3" type="ORF">KQ910_25905</name>
</gene>
<organism evidence="3 4">
    <name type="scientific">Reyranella humidisoli</name>
    <dbReference type="NCBI Taxonomy" id="2849149"/>
    <lineage>
        <taxon>Bacteria</taxon>
        <taxon>Pseudomonadati</taxon>
        <taxon>Pseudomonadota</taxon>
        <taxon>Alphaproteobacteria</taxon>
        <taxon>Hyphomicrobiales</taxon>
        <taxon>Reyranellaceae</taxon>
        <taxon>Reyranella</taxon>
    </lineage>
</organism>
<evidence type="ECO:0000313" key="3">
    <source>
        <dbReference type="EMBL" id="MBU8877230.1"/>
    </source>
</evidence>
<evidence type="ECO:0000256" key="1">
    <source>
        <dbReference type="SAM" id="MobiDB-lite"/>
    </source>
</evidence>
<evidence type="ECO:0000313" key="4">
    <source>
        <dbReference type="Proteomes" id="UP000727907"/>
    </source>
</evidence>
<name>A0ABS6IVH8_9HYPH</name>
<sequence length="102" mass="11275">MARLFTRNIENFTCERCGTAVEGNGFTNHCPNCLCSKHVDENPGDRAAECGGLMEPIAIEQSRGRYIVVHRCLKCGQVKRNKASPNDSSKALVEVARRRALP</sequence>
<dbReference type="InterPro" id="IPR024439">
    <property type="entry name" value="RNHCP"/>
</dbReference>
<accession>A0ABS6IVH8</accession>
<reference evidence="3 4" key="1">
    <citation type="submission" date="2021-06" db="EMBL/GenBank/DDBJ databases">
        <authorList>
            <person name="Lee D.H."/>
        </authorList>
    </citation>
    <scope>NUCLEOTIDE SEQUENCE [LARGE SCALE GENOMIC DNA]</scope>
    <source>
        <strain evidence="3 4">MMS21-HV4-11</strain>
    </source>
</reference>
<feature type="domain" description="RNHCP" evidence="2">
    <location>
        <begin position="10"/>
        <end position="92"/>
    </location>
</feature>
<dbReference type="Pfam" id="PF12647">
    <property type="entry name" value="RNHCP"/>
    <property type="match status" value="1"/>
</dbReference>
<feature type="region of interest" description="Disordered" evidence="1">
    <location>
        <begin position="82"/>
        <end position="102"/>
    </location>
</feature>
<dbReference type="Proteomes" id="UP000727907">
    <property type="component" value="Unassembled WGS sequence"/>
</dbReference>
<keyword evidence="4" id="KW-1185">Reference proteome</keyword>
<evidence type="ECO:0000259" key="2">
    <source>
        <dbReference type="Pfam" id="PF12647"/>
    </source>
</evidence>
<dbReference type="EMBL" id="JAHOPB010000004">
    <property type="protein sequence ID" value="MBU8877230.1"/>
    <property type="molecule type" value="Genomic_DNA"/>
</dbReference>
<comment type="caution">
    <text evidence="3">The sequence shown here is derived from an EMBL/GenBank/DDBJ whole genome shotgun (WGS) entry which is preliminary data.</text>
</comment>
<dbReference type="RefSeq" id="WP_216966824.1">
    <property type="nucleotide sequence ID" value="NZ_JAHOPB010000004.1"/>
</dbReference>
<proteinExistence type="predicted"/>